<name>A0A4P7W0D4_9BACT</name>
<evidence type="ECO:0000259" key="4">
    <source>
        <dbReference type="PROSITE" id="PS51379"/>
    </source>
</evidence>
<evidence type="ECO:0000256" key="3">
    <source>
        <dbReference type="ARBA" id="ARBA00023014"/>
    </source>
</evidence>
<dbReference type="InterPro" id="IPR047964">
    <property type="entry name" value="EFR1-like"/>
</dbReference>
<dbReference type="PROSITE" id="PS00198">
    <property type="entry name" value="4FE4S_FER_1"/>
    <property type="match status" value="2"/>
</dbReference>
<dbReference type="PROSITE" id="PS51379">
    <property type="entry name" value="4FE4S_FER_2"/>
    <property type="match status" value="2"/>
</dbReference>
<dbReference type="Pfam" id="PF12838">
    <property type="entry name" value="Fer4_7"/>
    <property type="match status" value="1"/>
</dbReference>
<reference evidence="6" key="1">
    <citation type="submission" date="2019-02" db="EMBL/GenBank/DDBJ databases">
        <title>Isolation and identification of novel species under the genus Muribaculum.</title>
        <authorList>
            <person name="Miyake S."/>
            <person name="Ding Y."/>
            <person name="Low A."/>
            <person name="Soh M."/>
            <person name="Seedorf H."/>
        </authorList>
    </citation>
    <scope>NUCLEOTIDE SEQUENCE [LARGE SCALE GENOMIC DNA]</scope>
    <source>
        <strain evidence="6">H5</strain>
    </source>
</reference>
<gene>
    <name evidence="5" type="ORF">E7747_00220</name>
</gene>
<dbReference type="GO" id="GO:0046872">
    <property type="term" value="F:metal ion binding"/>
    <property type="evidence" value="ECO:0007669"/>
    <property type="project" value="UniProtKB-KW"/>
</dbReference>
<dbReference type="GO" id="GO:0051536">
    <property type="term" value="F:iron-sulfur cluster binding"/>
    <property type="evidence" value="ECO:0007669"/>
    <property type="project" value="UniProtKB-KW"/>
</dbReference>
<dbReference type="Gene3D" id="3.30.70.20">
    <property type="match status" value="1"/>
</dbReference>
<dbReference type="InterPro" id="IPR017896">
    <property type="entry name" value="4Fe4S_Fe-S-bd"/>
</dbReference>
<accession>A0A4P7W0D4</accession>
<dbReference type="InterPro" id="IPR017900">
    <property type="entry name" value="4Fe4S_Fe_S_CS"/>
</dbReference>
<dbReference type="EMBL" id="CP039396">
    <property type="protein sequence ID" value="QCD40875.1"/>
    <property type="molecule type" value="Genomic_DNA"/>
</dbReference>
<evidence type="ECO:0000256" key="1">
    <source>
        <dbReference type="ARBA" id="ARBA00022723"/>
    </source>
</evidence>
<dbReference type="NCBIfam" id="NF038196">
    <property type="entry name" value="ferrodoxin_EFR1"/>
    <property type="match status" value="1"/>
</dbReference>
<feature type="domain" description="4Fe-4S ferredoxin-type" evidence="4">
    <location>
        <begin position="220"/>
        <end position="249"/>
    </location>
</feature>
<evidence type="ECO:0000313" key="6">
    <source>
        <dbReference type="Proteomes" id="UP000297149"/>
    </source>
</evidence>
<keyword evidence="6" id="KW-1185">Reference proteome</keyword>
<dbReference type="Proteomes" id="UP000297149">
    <property type="component" value="Chromosome"/>
</dbReference>
<dbReference type="KEGG" id="ddb:E7747_00220"/>
<feature type="domain" description="4Fe-4S ferredoxin-type" evidence="4">
    <location>
        <begin position="260"/>
        <end position="288"/>
    </location>
</feature>
<evidence type="ECO:0000256" key="2">
    <source>
        <dbReference type="ARBA" id="ARBA00023004"/>
    </source>
</evidence>
<dbReference type="SUPFAM" id="SSF54862">
    <property type="entry name" value="4Fe-4S ferredoxins"/>
    <property type="match status" value="1"/>
</dbReference>
<dbReference type="AlphaFoldDB" id="A0A4P7W0D4"/>
<dbReference type="Gene3D" id="3.40.50.360">
    <property type="match status" value="1"/>
</dbReference>
<proteinExistence type="predicted"/>
<organism evidence="5 6">
    <name type="scientific">Duncaniella dubosii</name>
    <dbReference type="NCBI Taxonomy" id="2518971"/>
    <lineage>
        <taxon>Bacteria</taxon>
        <taxon>Pseudomonadati</taxon>
        <taxon>Bacteroidota</taxon>
        <taxon>Bacteroidia</taxon>
        <taxon>Bacteroidales</taxon>
        <taxon>Muribaculaceae</taxon>
        <taxon>Duncaniella</taxon>
    </lineage>
</organism>
<keyword evidence="3" id="KW-0411">Iron-sulfur</keyword>
<dbReference type="InterPro" id="IPR029039">
    <property type="entry name" value="Flavoprotein-like_sf"/>
</dbReference>
<evidence type="ECO:0000313" key="5">
    <source>
        <dbReference type="EMBL" id="QCD40875.1"/>
    </source>
</evidence>
<keyword evidence="2" id="KW-0408">Iron</keyword>
<sequence length="303" mass="34628">MPHSGNLALVLHRSRFKYRYTRNLNKFPHRMILWFSGTGNSRFVAESLSSLLGQKLMELRPAIISSPVTLDKDDRTVVWVCPVYSWGIPPYIRTIIKRIEFNVSGKGDVVHHLVLTCGDDCGLAPEMWRKDISARGWKSANAYSLTMPNNYVCMSGFDVDSKSVEQQKLDSAPKRISEIADEIREVSDDIKWHTDVIRGKFAWIKTKIIYPWFVRNAMSPKPFHYTSDCISCGKCSAVCPLRNIEMRPYSTADRTGRTRKHPQWGDNCAGCLACYHICPRHAVMYGKATRNKGQYFNPSVRTL</sequence>
<keyword evidence="1" id="KW-0479">Metal-binding</keyword>
<protein>
    <submittedName>
        <fullName evidence="5">4Fe-4S dicluster domain-containing protein</fullName>
    </submittedName>
</protein>
<dbReference type="SUPFAM" id="SSF52218">
    <property type="entry name" value="Flavoproteins"/>
    <property type="match status" value="1"/>
</dbReference>